<gene>
    <name evidence="1" type="ORF">CCMP2556_LOCUS50869</name>
</gene>
<keyword evidence="2" id="KW-1185">Reference proteome</keyword>
<protein>
    <submittedName>
        <fullName evidence="1">Uncharacterized protein</fullName>
    </submittedName>
</protein>
<sequence length="161" mass="17319">MAPSSSQATTRPVLLSFSSFSPVPAGGYVVLTAPEGLLLPEQCAATAGLPVLPTQPFRALGNTPQLTTSCEVDGQHLRIALLEGSLPAGHFELRFIITEGVNFAGGARQWRLESYTPQSCQGTCCVRRPHFRNIVGLDSLQLLDTAVFYAPLPGRFRHLLS</sequence>
<organism evidence="1 2">
    <name type="scientific">Durusdinium trenchii</name>
    <dbReference type="NCBI Taxonomy" id="1381693"/>
    <lineage>
        <taxon>Eukaryota</taxon>
        <taxon>Sar</taxon>
        <taxon>Alveolata</taxon>
        <taxon>Dinophyceae</taxon>
        <taxon>Suessiales</taxon>
        <taxon>Symbiodiniaceae</taxon>
        <taxon>Durusdinium</taxon>
    </lineage>
</organism>
<evidence type="ECO:0000313" key="2">
    <source>
        <dbReference type="Proteomes" id="UP001642484"/>
    </source>
</evidence>
<comment type="caution">
    <text evidence="1">The sequence shown here is derived from an EMBL/GenBank/DDBJ whole genome shotgun (WGS) entry which is preliminary data.</text>
</comment>
<proteinExistence type="predicted"/>
<dbReference type="Proteomes" id="UP001642484">
    <property type="component" value="Unassembled WGS sequence"/>
</dbReference>
<evidence type="ECO:0000313" key="1">
    <source>
        <dbReference type="EMBL" id="CAK9109267.1"/>
    </source>
</evidence>
<dbReference type="EMBL" id="CAXAMN010027195">
    <property type="protein sequence ID" value="CAK9109267.1"/>
    <property type="molecule type" value="Genomic_DNA"/>
</dbReference>
<accession>A0ABP0SA93</accession>
<reference evidence="1 2" key="1">
    <citation type="submission" date="2024-02" db="EMBL/GenBank/DDBJ databases">
        <authorList>
            <person name="Chen Y."/>
            <person name="Shah S."/>
            <person name="Dougan E. K."/>
            <person name="Thang M."/>
            <person name="Chan C."/>
        </authorList>
    </citation>
    <scope>NUCLEOTIDE SEQUENCE [LARGE SCALE GENOMIC DNA]</scope>
</reference>
<name>A0ABP0SA93_9DINO</name>